<organism evidence="2 3">
    <name type="scientific">Usitatibacter palustris</name>
    <dbReference type="NCBI Taxonomy" id="2732487"/>
    <lineage>
        <taxon>Bacteria</taxon>
        <taxon>Pseudomonadati</taxon>
        <taxon>Pseudomonadota</taxon>
        <taxon>Betaproteobacteria</taxon>
        <taxon>Nitrosomonadales</taxon>
        <taxon>Usitatibacteraceae</taxon>
        <taxon>Usitatibacter</taxon>
    </lineage>
</organism>
<protein>
    <recommendedName>
        <fullName evidence="4">Peptidase S1 domain-containing protein</fullName>
    </recommendedName>
</protein>
<accession>A0A6M4HA32</accession>
<dbReference type="AlphaFoldDB" id="A0A6M4HA32"/>
<feature type="chain" id="PRO_5027068163" description="Peptidase S1 domain-containing protein" evidence="1">
    <location>
        <begin position="19"/>
        <end position="583"/>
    </location>
</feature>
<dbReference type="PANTHER" id="PTHR36234:SF5">
    <property type="entry name" value="LYSYL ENDOPEPTIDASE"/>
    <property type="match status" value="1"/>
</dbReference>
<evidence type="ECO:0000313" key="3">
    <source>
        <dbReference type="Proteomes" id="UP000503096"/>
    </source>
</evidence>
<keyword evidence="3" id="KW-1185">Reference proteome</keyword>
<dbReference type="InterPro" id="IPR009003">
    <property type="entry name" value="Peptidase_S1_PA"/>
</dbReference>
<dbReference type="InterPro" id="IPR043504">
    <property type="entry name" value="Peptidase_S1_PA_chymotrypsin"/>
</dbReference>
<dbReference type="Proteomes" id="UP000503096">
    <property type="component" value="Chromosome"/>
</dbReference>
<evidence type="ECO:0008006" key="4">
    <source>
        <dbReference type="Google" id="ProtNLM"/>
    </source>
</evidence>
<gene>
    <name evidence="2" type="ORF">DSM104440_03295</name>
</gene>
<dbReference type="RefSeq" id="WP_171164572.1">
    <property type="nucleotide sequence ID" value="NZ_CP053073.1"/>
</dbReference>
<feature type="signal peptide" evidence="1">
    <location>
        <begin position="1"/>
        <end position="18"/>
    </location>
</feature>
<dbReference type="KEGG" id="upl:DSM104440_03295"/>
<reference evidence="2 3" key="1">
    <citation type="submission" date="2020-04" db="EMBL/GenBank/DDBJ databases">
        <title>Usitatibacter rugosus gen. nov., sp. nov. and Usitatibacter palustris sp. nov., novel members of Usitatibacteraceae fam. nov. within the order Nitrosomonadales isolated from soil.</title>
        <authorList>
            <person name="Huber K.J."/>
            <person name="Neumann-Schaal M."/>
            <person name="Geppert A."/>
            <person name="Luckner M."/>
            <person name="Wanner G."/>
            <person name="Overmann J."/>
        </authorList>
    </citation>
    <scope>NUCLEOTIDE SEQUENCE [LARGE SCALE GENOMIC DNA]</scope>
    <source>
        <strain evidence="2 3">Swamp67</strain>
    </source>
</reference>
<keyword evidence="1" id="KW-0732">Signal</keyword>
<dbReference type="PANTHER" id="PTHR36234">
    <property type="entry name" value="LYSYL ENDOPEPTIDASE"/>
    <property type="match status" value="1"/>
</dbReference>
<dbReference type="SUPFAM" id="SSF50494">
    <property type="entry name" value="Trypsin-like serine proteases"/>
    <property type="match status" value="1"/>
</dbReference>
<evidence type="ECO:0000256" key="1">
    <source>
        <dbReference type="SAM" id="SignalP"/>
    </source>
</evidence>
<dbReference type="EMBL" id="CP053073">
    <property type="protein sequence ID" value="QJR16460.1"/>
    <property type="molecule type" value="Genomic_DNA"/>
</dbReference>
<dbReference type="Gene3D" id="2.40.10.10">
    <property type="entry name" value="Trypsin-like serine proteases"/>
    <property type="match status" value="2"/>
</dbReference>
<sequence>MRKILALLASLVVSAAFAAPVPGELAVSDKAAPIATLRIAPANAVPRSLRFAPLPAAEVEKIRTSARTQLKRMRIGVARDVSQAEGAVPAAADLQWVAVPGGFAARISVTSPGAAAMRVALDVSGAPAGSELVFFGSTRPERLEGPVRVDAIGDRTSAWWSPVTEGETLTAEAFIPAGNDPAASGIAVRQAAHLVISPTENVTKALAKIGEAGSCNIDAKCVDNPSQAYINARNSVARMSFIVGSGAFLCTGTLLNDTDTSSQIPYFYSANHCFDAEEPPYRTQAQKQVIANTLTTFWFYESATCGSLTLSTSMVQVTGGSTILHADLNTDVLFVRLVNAPPAGAFFAGWDPALATPGIDILGIHHPRGDLKKVSQGSVIGYITPDLVPNPPANGFLRVRWTAGTTEGGSSGSGIFSFDSSLSQYLHRGGLLGGEASCTAQSSPDFYSRFDIAYGSIAPYLNPGATPAFTVTGLWYNPAEPGWGINLTQHASYKVLGAWYTYAPGGNPLWYWLADGLWTTPTTYTGPLYVLSGPPPTGPFNPALVGLRQVGSVTITFTNANSANWSYTVDGVSSAKTLTRFDF</sequence>
<evidence type="ECO:0000313" key="2">
    <source>
        <dbReference type="EMBL" id="QJR16460.1"/>
    </source>
</evidence>
<proteinExistence type="predicted"/>
<dbReference type="InParanoid" id="A0A6M4HA32"/>
<name>A0A6M4HA32_9PROT</name>